<dbReference type="InterPro" id="IPR036909">
    <property type="entry name" value="Cyt_c-like_dom_sf"/>
</dbReference>
<dbReference type="SUPFAM" id="SSF46626">
    <property type="entry name" value="Cytochrome c"/>
    <property type="match status" value="1"/>
</dbReference>
<evidence type="ECO:0000256" key="6">
    <source>
        <dbReference type="PIRSR" id="PIRSR602324-1"/>
    </source>
</evidence>
<dbReference type="Gene3D" id="1.10.760.10">
    <property type="entry name" value="Cytochrome c-like domain"/>
    <property type="match status" value="1"/>
</dbReference>
<proteinExistence type="predicted"/>
<feature type="binding site" description="covalent" evidence="6">
    <location>
        <position position="113"/>
    </location>
    <ligand>
        <name>heme c</name>
        <dbReference type="ChEBI" id="CHEBI:61717"/>
    </ligand>
</feature>
<evidence type="ECO:0000256" key="3">
    <source>
        <dbReference type="ARBA" id="ARBA00022723"/>
    </source>
</evidence>
<evidence type="ECO:0000256" key="2">
    <source>
        <dbReference type="ARBA" id="ARBA00022617"/>
    </source>
</evidence>
<organism evidence="9 10">
    <name type="scientific">Lacibacter luteus</name>
    <dbReference type="NCBI Taxonomy" id="2508719"/>
    <lineage>
        <taxon>Bacteria</taxon>
        <taxon>Pseudomonadati</taxon>
        <taxon>Bacteroidota</taxon>
        <taxon>Chitinophagia</taxon>
        <taxon>Chitinophagales</taxon>
        <taxon>Chitinophagaceae</taxon>
        <taxon>Lacibacter</taxon>
    </lineage>
</organism>
<protein>
    <submittedName>
        <fullName evidence="9">C-type cytochrome</fullName>
    </submittedName>
</protein>
<dbReference type="PROSITE" id="PS51007">
    <property type="entry name" value="CYTC"/>
    <property type="match status" value="1"/>
</dbReference>
<feature type="binding site" description="covalent" evidence="6">
    <location>
        <position position="64"/>
    </location>
    <ligand>
        <name>heme c</name>
        <dbReference type="ChEBI" id="CHEBI:61717"/>
    </ligand>
</feature>
<keyword evidence="3 6" id="KW-0479">Metal-binding</keyword>
<keyword evidence="4" id="KW-0249">Electron transport</keyword>
<dbReference type="GO" id="GO:0005506">
    <property type="term" value="F:iron ion binding"/>
    <property type="evidence" value="ECO:0007669"/>
    <property type="project" value="InterPro"/>
</dbReference>
<evidence type="ECO:0000313" key="9">
    <source>
        <dbReference type="EMBL" id="RXK60905.1"/>
    </source>
</evidence>
<dbReference type="Pfam" id="PF00034">
    <property type="entry name" value="Cytochrom_C"/>
    <property type="match status" value="1"/>
</dbReference>
<dbReference type="Proteomes" id="UP000290204">
    <property type="component" value="Unassembled WGS sequence"/>
</dbReference>
<feature type="compositionally biased region" description="Low complexity" evidence="7">
    <location>
        <begin position="37"/>
        <end position="48"/>
    </location>
</feature>
<feature type="region of interest" description="Disordered" evidence="7">
    <location>
        <begin position="21"/>
        <end position="52"/>
    </location>
</feature>
<evidence type="ECO:0000256" key="5">
    <source>
        <dbReference type="ARBA" id="ARBA00023004"/>
    </source>
</evidence>
<keyword evidence="1" id="KW-0813">Transport</keyword>
<name>A0A4V1M7Q6_9BACT</name>
<feature type="domain" description="Cytochrome c" evidence="8">
    <location>
        <begin position="50"/>
        <end position="135"/>
    </location>
</feature>
<feature type="binding site" description="covalent" evidence="6">
    <location>
        <position position="68"/>
    </location>
    <ligand>
        <name>heme c</name>
        <dbReference type="ChEBI" id="CHEBI:61717"/>
    </ligand>
</feature>
<dbReference type="EMBL" id="SDHW01000002">
    <property type="protein sequence ID" value="RXK60905.1"/>
    <property type="molecule type" value="Genomic_DNA"/>
</dbReference>
<evidence type="ECO:0000256" key="1">
    <source>
        <dbReference type="ARBA" id="ARBA00022448"/>
    </source>
</evidence>
<accession>A0A4V1M7Q6</accession>
<comment type="PTM">
    <text evidence="6">Binds 1 heme c group covalently per subunit.</text>
</comment>
<comment type="caution">
    <text evidence="9">The sequence shown here is derived from an EMBL/GenBank/DDBJ whole genome shotgun (WGS) entry which is preliminary data.</text>
</comment>
<sequence length="136" mass="14438">MKKILFTSAVALALIACGGSDKEKKDTATTETKSEAAEAAATTPAPSDNPDYEKGLALVAGSDCLTCHKVDEKVIGPSYREVANKYENTEANVKLLAEKIVKGGAGVWGEVQMTPHPAVTQADAEQMVKYILLLKK</sequence>
<dbReference type="PRINTS" id="PR00606">
    <property type="entry name" value="CYTCHROMECID"/>
</dbReference>
<dbReference type="InterPro" id="IPR002324">
    <property type="entry name" value="Cyt_c_ID"/>
</dbReference>
<dbReference type="AlphaFoldDB" id="A0A4V1M7Q6"/>
<dbReference type="PROSITE" id="PS51257">
    <property type="entry name" value="PROKAR_LIPOPROTEIN"/>
    <property type="match status" value="1"/>
</dbReference>
<dbReference type="GO" id="GO:0009055">
    <property type="term" value="F:electron transfer activity"/>
    <property type="evidence" value="ECO:0007669"/>
    <property type="project" value="InterPro"/>
</dbReference>
<evidence type="ECO:0000256" key="4">
    <source>
        <dbReference type="ARBA" id="ARBA00022982"/>
    </source>
</evidence>
<dbReference type="InterPro" id="IPR009056">
    <property type="entry name" value="Cyt_c-like_dom"/>
</dbReference>
<dbReference type="RefSeq" id="WP_129130866.1">
    <property type="nucleotide sequence ID" value="NZ_SDHW01000002.1"/>
</dbReference>
<keyword evidence="2 6" id="KW-0349">Heme</keyword>
<reference evidence="9 10" key="1">
    <citation type="submission" date="2019-01" db="EMBL/GenBank/DDBJ databases">
        <title>Lacibacter sp. strain TTM-7.</title>
        <authorList>
            <person name="Chen W.-M."/>
        </authorList>
    </citation>
    <scope>NUCLEOTIDE SEQUENCE [LARGE SCALE GENOMIC DNA]</scope>
    <source>
        <strain evidence="9 10">TTM-7</strain>
    </source>
</reference>
<dbReference type="OrthoDB" id="9814063at2"/>
<dbReference type="GO" id="GO:0020037">
    <property type="term" value="F:heme binding"/>
    <property type="evidence" value="ECO:0007669"/>
    <property type="project" value="InterPro"/>
</dbReference>
<feature type="compositionally biased region" description="Basic and acidic residues" evidence="7">
    <location>
        <begin position="21"/>
        <end position="36"/>
    </location>
</feature>
<evidence type="ECO:0000256" key="7">
    <source>
        <dbReference type="SAM" id="MobiDB-lite"/>
    </source>
</evidence>
<evidence type="ECO:0000313" key="10">
    <source>
        <dbReference type="Proteomes" id="UP000290204"/>
    </source>
</evidence>
<gene>
    <name evidence="9" type="ORF">ESA94_10640</name>
</gene>
<keyword evidence="5 6" id="KW-0408">Iron</keyword>
<keyword evidence="10" id="KW-1185">Reference proteome</keyword>
<evidence type="ECO:0000259" key="8">
    <source>
        <dbReference type="PROSITE" id="PS51007"/>
    </source>
</evidence>